<gene>
    <name evidence="2" type="ORF">APD33_20885</name>
    <name evidence="3" type="ORF">GNY86_12535</name>
</gene>
<accession>A0A0E1FK72</accession>
<name>A0A0E1FK72_ACIBA</name>
<organism evidence="3 5">
    <name type="scientific">Acinetobacter baumannii</name>
    <dbReference type="NCBI Taxonomy" id="470"/>
    <lineage>
        <taxon>Bacteria</taxon>
        <taxon>Pseudomonadati</taxon>
        <taxon>Pseudomonadota</taxon>
        <taxon>Gammaproteobacteria</taxon>
        <taxon>Moraxellales</taxon>
        <taxon>Moraxellaceae</taxon>
        <taxon>Acinetobacter</taxon>
        <taxon>Acinetobacter calcoaceticus/baumannii complex</taxon>
    </lineage>
</organism>
<comment type="caution">
    <text evidence="3">The sequence shown here is derived from an EMBL/GenBank/DDBJ whole genome shotgun (WGS) entry which is preliminary data.</text>
</comment>
<feature type="coiled-coil region" evidence="1">
    <location>
        <begin position="70"/>
        <end position="97"/>
    </location>
</feature>
<proteinExistence type="predicted"/>
<reference evidence="3 5" key="2">
    <citation type="submission" date="2019-11" db="EMBL/GenBank/DDBJ databases">
        <title>Multidrug-resistant Acinetobacter baumannii moving toward extensively drug-resistant over fifteen years in South of Brazil.</title>
        <authorList>
            <person name="Fedrigo N.H."/>
            <person name="Cerdeira L."/>
            <person name="Fuga B."/>
            <person name="Marini P.V.B."/>
            <person name="Shinohara D.R."/>
            <person name="Carrara-Marroni F.E."/>
            <person name="Lincopan N."/>
            <person name="Tognim M.C.B."/>
        </authorList>
    </citation>
    <scope>NUCLEOTIDE SEQUENCE [LARGE SCALE GENOMIC DNA]</scope>
    <source>
        <strain evidence="3 5">Ac576</strain>
    </source>
</reference>
<sequence length="176" mass="20007">MAIENLKFTEDQKKFVTDEISRLKGLENRNQTEDLILSLVKSIESGSPTKQQISSFERVMKNEFKKHKARLELEKIKEDEKKLLASLKKDAQAAQVKDRKKREHKLISIGALFEIVDFPTEDKGIITGVLLKALESYKSNPQHFDSLKIAGDKFIADREQSKKSKSTLVDNSGSTN</sequence>
<dbReference type="Proteomes" id="UP000051449">
    <property type="component" value="Unassembled WGS sequence"/>
</dbReference>
<dbReference type="KEGG" id="abaa:IX88_03720"/>
<dbReference type="KEGG" id="abau:IX87_13210"/>
<protein>
    <submittedName>
        <fullName evidence="3">Conjugal transfer protein TraD</fullName>
    </submittedName>
</protein>
<evidence type="ECO:0000313" key="2">
    <source>
        <dbReference type="EMBL" id="KQE00979.1"/>
    </source>
</evidence>
<evidence type="ECO:0000256" key="1">
    <source>
        <dbReference type="SAM" id="Coils"/>
    </source>
</evidence>
<dbReference type="AlphaFoldDB" id="A0A0E1FK72"/>
<dbReference type="EMBL" id="WPIP01000090">
    <property type="protein sequence ID" value="MVM92350.1"/>
    <property type="molecule type" value="Genomic_DNA"/>
</dbReference>
<dbReference type="KEGG" id="abk:LX00_17565"/>
<dbReference type="GeneID" id="89667093"/>
<dbReference type="InterPro" id="IPR009444">
    <property type="entry name" value="Conjugal_tfr_TraD_a-type"/>
</dbReference>
<evidence type="ECO:0000313" key="3">
    <source>
        <dbReference type="EMBL" id="MVM92350.1"/>
    </source>
</evidence>
<dbReference type="Proteomes" id="UP000439424">
    <property type="component" value="Unassembled WGS sequence"/>
</dbReference>
<dbReference type="EMBL" id="LLGC01000207">
    <property type="protein sequence ID" value="KQE00979.1"/>
    <property type="molecule type" value="Genomic_DNA"/>
</dbReference>
<reference evidence="2 4" key="1">
    <citation type="submission" date="2015-10" db="EMBL/GenBank/DDBJ databases">
        <title>The utility of whole genome sequencing in characterizing Acinetobacter epidemiology and analyzing hospital outbreaks.</title>
        <authorList>
            <person name="Ozer E.A."/>
            <person name="Fitzpatrick M.A."/>
            <person name="Hauser A.R."/>
        </authorList>
    </citation>
    <scope>NUCLEOTIDE SEQUENCE [LARGE SCALE GENOMIC DNA]</scope>
    <source>
        <strain evidence="2 4">ABBL072</strain>
    </source>
</reference>
<evidence type="ECO:0000313" key="4">
    <source>
        <dbReference type="Proteomes" id="UP000051449"/>
    </source>
</evidence>
<dbReference type="Pfam" id="PF06412">
    <property type="entry name" value="TraD"/>
    <property type="match status" value="1"/>
</dbReference>
<dbReference type="RefSeq" id="WP_000963725.1">
    <property type="nucleotide sequence ID" value="NZ_AP031582.1"/>
</dbReference>
<keyword evidence="1" id="KW-0175">Coiled coil</keyword>
<evidence type="ECO:0000313" key="5">
    <source>
        <dbReference type="Proteomes" id="UP000439424"/>
    </source>
</evidence>